<dbReference type="FunFam" id="3.40.50.1260:FF:000007">
    <property type="entry name" value="Phosphoglycerate kinase"/>
    <property type="match status" value="1"/>
</dbReference>
<dbReference type="PROSITE" id="PS00111">
    <property type="entry name" value="PGLYCERATE_KINASE"/>
    <property type="match status" value="1"/>
</dbReference>
<dbReference type="PIRSF" id="PIRSF000724">
    <property type="entry name" value="Pgk"/>
    <property type="match status" value="1"/>
</dbReference>
<evidence type="ECO:0000256" key="5">
    <source>
        <dbReference type="ARBA" id="ARBA00016471"/>
    </source>
</evidence>
<dbReference type="GO" id="GO:0005524">
    <property type="term" value="F:ATP binding"/>
    <property type="evidence" value="ECO:0007669"/>
    <property type="project" value="UniProtKB-KW"/>
</dbReference>
<evidence type="ECO:0000256" key="14">
    <source>
        <dbReference type="PIRSR" id="PIRSR000724-2"/>
    </source>
</evidence>
<dbReference type="CDD" id="cd00318">
    <property type="entry name" value="Phosphoglycerate_kinase"/>
    <property type="match status" value="1"/>
</dbReference>
<dbReference type="GO" id="GO:0005829">
    <property type="term" value="C:cytosol"/>
    <property type="evidence" value="ECO:0007669"/>
    <property type="project" value="TreeGrafter"/>
</dbReference>
<feature type="binding site" evidence="13">
    <location>
        <position position="36"/>
    </location>
    <ligand>
        <name>(2R)-3-phosphoglycerate</name>
        <dbReference type="ChEBI" id="CHEBI:58272"/>
    </ligand>
</feature>
<accession>G4NNN5</accession>
<evidence type="ECO:0000256" key="9">
    <source>
        <dbReference type="ARBA" id="ARBA00022777"/>
    </source>
</evidence>
<dbReference type="HAMAP" id="MF_00145">
    <property type="entry name" value="Phosphoglyc_kinase"/>
    <property type="match status" value="1"/>
</dbReference>
<feature type="binding site" evidence="13">
    <location>
        <position position="119"/>
    </location>
    <ligand>
        <name>(2R)-3-phosphoglycerate</name>
        <dbReference type="ChEBI" id="CHEBI:58272"/>
    </ligand>
</feature>
<feature type="binding site" evidence="12">
    <location>
        <begin position="357"/>
        <end position="360"/>
    </location>
    <ligand>
        <name>ATP</name>
        <dbReference type="ChEBI" id="CHEBI:30616"/>
    </ligand>
</feature>
<evidence type="ECO:0000256" key="8">
    <source>
        <dbReference type="ARBA" id="ARBA00022741"/>
    </source>
</evidence>
<feature type="binding site" evidence="12 13">
    <location>
        <begin position="21"/>
        <end position="23"/>
    </location>
    <ligand>
        <name>substrate</name>
    </ligand>
</feature>
<dbReference type="InterPro" id="IPR001576">
    <property type="entry name" value="Phosphoglycerate_kinase"/>
</dbReference>
<feature type="binding site" evidence="12 13">
    <location>
        <begin position="59"/>
        <end position="62"/>
    </location>
    <ligand>
        <name>substrate</name>
    </ligand>
</feature>
<feature type="binding site" evidence="13">
    <location>
        <position position="154"/>
    </location>
    <ligand>
        <name>(2R)-3-phosphoglycerate</name>
        <dbReference type="ChEBI" id="CHEBI:58272"/>
    </ligand>
</feature>
<dbReference type="InterPro" id="IPR036043">
    <property type="entry name" value="Phosphoglycerate_kinase_sf"/>
</dbReference>
<evidence type="ECO:0000256" key="4">
    <source>
        <dbReference type="ARBA" id="ARBA00013061"/>
    </source>
</evidence>
<dbReference type="GO" id="GO:0006096">
    <property type="term" value="P:glycolytic process"/>
    <property type="evidence" value="ECO:0007669"/>
    <property type="project" value="UniProtKB-UniRule"/>
</dbReference>
<keyword evidence="10 12" id="KW-0067">ATP-binding</keyword>
<dbReference type="KEGG" id="cty:CTR_6971"/>
<protein>
    <recommendedName>
        <fullName evidence="5 12">Phosphoglycerate kinase</fullName>
        <ecNumber evidence="4 12">2.7.2.3</ecNumber>
    </recommendedName>
</protein>
<evidence type="ECO:0000313" key="16">
    <source>
        <dbReference type="EMBL" id="AEP35580.1"/>
    </source>
</evidence>
<dbReference type="Gene3D" id="3.40.50.1260">
    <property type="entry name" value="Phosphoglycerate kinase, N-terminal domain"/>
    <property type="match status" value="2"/>
</dbReference>
<keyword evidence="8 12" id="KW-0547">Nucleotide-binding</keyword>
<evidence type="ECO:0000256" key="2">
    <source>
        <dbReference type="ARBA" id="ARBA00004838"/>
    </source>
</evidence>
<evidence type="ECO:0000256" key="3">
    <source>
        <dbReference type="ARBA" id="ARBA00008982"/>
    </source>
</evidence>
<dbReference type="SUPFAM" id="SSF53748">
    <property type="entry name" value="Phosphoglycerate kinase"/>
    <property type="match status" value="1"/>
</dbReference>
<keyword evidence="6 12" id="KW-0963">Cytoplasm</keyword>
<dbReference type="PRINTS" id="PR00477">
    <property type="entry name" value="PHGLYCKINASE"/>
</dbReference>
<comment type="subcellular location">
    <subcellularLocation>
        <location evidence="12">Cytoplasm</location>
    </subcellularLocation>
</comment>
<reference evidence="16 17" key="1">
    <citation type="journal article" date="2011" name="J. Exp. Med.">
        <title>A live-attenuated chlamydial vaccine protects against trachoma in nonhuman primates.</title>
        <authorList>
            <person name="Kari L."/>
            <person name="Whitmire W.M."/>
            <person name="Olivares-Zavaleta N."/>
            <person name="Goheen M.M."/>
            <person name="Taylor L.D."/>
            <person name="Carlson J.H."/>
            <person name="Sturdevant G.L."/>
            <person name="Lu C."/>
            <person name="Bakios L.E."/>
            <person name="Randall L.B."/>
            <person name="Parnell M.J."/>
            <person name="Zhong G."/>
            <person name="Caldwell H.D."/>
        </authorList>
    </citation>
    <scope>NUCLEOTIDE SEQUENCE [LARGE SCALE GENOMIC DNA]</scope>
    <source>
        <strain evidence="16 17">A2497</strain>
    </source>
</reference>
<dbReference type="GO" id="GO:0006094">
    <property type="term" value="P:gluconeogenesis"/>
    <property type="evidence" value="ECO:0007669"/>
    <property type="project" value="TreeGrafter"/>
</dbReference>
<dbReference type="UniPathway" id="UPA00109">
    <property type="reaction ID" value="UER00185"/>
</dbReference>
<feature type="binding site" evidence="12 14">
    <location>
        <position position="330"/>
    </location>
    <ligand>
        <name>ATP</name>
        <dbReference type="ChEBI" id="CHEBI:30616"/>
    </ligand>
</feature>
<dbReference type="RefSeq" id="WP_011324833.1">
    <property type="nucleotide sequence ID" value="NC_016798.1"/>
</dbReference>
<dbReference type="GO" id="GO:0004618">
    <property type="term" value="F:phosphoglycerate kinase activity"/>
    <property type="evidence" value="ECO:0007669"/>
    <property type="project" value="UniProtKB-UniRule"/>
</dbReference>
<feature type="binding site" evidence="12">
    <location>
        <position position="36"/>
    </location>
    <ligand>
        <name>substrate</name>
    </ligand>
</feature>
<name>G4NNN5_CHLT4</name>
<evidence type="ECO:0000256" key="1">
    <source>
        <dbReference type="ARBA" id="ARBA00000642"/>
    </source>
</evidence>
<dbReference type="InterPro" id="IPR015911">
    <property type="entry name" value="Phosphoglycerate_kinase_CS"/>
</dbReference>
<keyword evidence="11 12" id="KW-0324">Glycolysis</keyword>
<dbReference type="SMR" id="G4NNN5"/>
<dbReference type="GO" id="GO:0043531">
    <property type="term" value="F:ADP binding"/>
    <property type="evidence" value="ECO:0007669"/>
    <property type="project" value="TreeGrafter"/>
</dbReference>
<accession>H1ZNR6</accession>
<dbReference type="PATRIC" id="fig|580047.4.peg.767"/>
<keyword evidence="9 12" id="KW-0418">Kinase</keyword>
<dbReference type="PANTHER" id="PTHR11406">
    <property type="entry name" value="PHOSPHOGLYCERATE KINASE"/>
    <property type="match status" value="1"/>
</dbReference>
<evidence type="ECO:0000256" key="11">
    <source>
        <dbReference type="ARBA" id="ARBA00023152"/>
    </source>
</evidence>
<dbReference type="Proteomes" id="UP000009287">
    <property type="component" value="Chromosome"/>
</dbReference>
<evidence type="ECO:0000256" key="13">
    <source>
        <dbReference type="PIRSR" id="PIRSR000724-1"/>
    </source>
</evidence>
<dbReference type="EMBL" id="CP002401">
    <property type="protein sequence ID" value="AEP35580.1"/>
    <property type="molecule type" value="Genomic_DNA"/>
</dbReference>
<proteinExistence type="inferred from homology"/>
<comment type="similarity">
    <text evidence="3 12 15">Belongs to the phosphoglycerate kinase family.</text>
</comment>
<feature type="binding site" evidence="12">
    <location>
        <position position="154"/>
    </location>
    <ligand>
        <name>substrate</name>
    </ligand>
</feature>
<feature type="binding site" evidence="12">
    <location>
        <position position="119"/>
    </location>
    <ligand>
        <name>substrate</name>
    </ligand>
</feature>
<evidence type="ECO:0000256" key="12">
    <source>
        <dbReference type="HAMAP-Rule" id="MF_00145"/>
    </source>
</evidence>
<evidence type="ECO:0000313" key="17">
    <source>
        <dbReference type="Proteomes" id="UP000009287"/>
    </source>
</evidence>
<dbReference type="FunFam" id="3.40.50.1260:FF:000011">
    <property type="entry name" value="Phosphoglycerate kinase"/>
    <property type="match status" value="1"/>
</dbReference>
<sequence>MDKLSIRDLSLEGKKVLVRVDFNVPIKDGKILDDVRIRSAMPTIHYLLKQDAAVILVSHLGRPKGGVFEEAYSLAPIVPVLEGYLGHHVPLSPDCIGEVARQAVAQLSPGRVLLLENVRFHKGEEHPDEDPSFAIELAAYADFYVNDAFGTSHRKHASVYRVPQLFPDRAAAGFLMEKELEFLGQHLLVEPKRPFTAILGGAKMSSKIGVIEALLSCVDHLVLAGGMGYTFLRAINRQVGNSLVEESGIPLAKKVLEKAQALGVKIHLPVDAKVAKQCDSGEDWRELSIQEGIPEGLAGFDIGAQTIELFSKVIQESATIFWNGPVGVYEVPPFDQGSKAIAQCLASHSSAVTVVGGGDAAAVVALAGCASQISHVSTGGGASLEFLEKSSLPGTEILSPAQS</sequence>
<comment type="catalytic activity">
    <reaction evidence="1 12 15">
        <text>(2R)-3-phosphoglycerate + ATP = (2R)-3-phospho-glyceroyl phosphate + ADP</text>
        <dbReference type="Rhea" id="RHEA:14801"/>
        <dbReference type="ChEBI" id="CHEBI:30616"/>
        <dbReference type="ChEBI" id="CHEBI:57604"/>
        <dbReference type="ChEBI" id="CHEBI:58272"/>
        <dbReference type="ChEBI" id="CHEBI:456216"/>
        <dbReference type="EC" id="2.7.2.3"/>
    </reaction>
</comment>
<dbReference type="InterPro" id="IPR015824">
    <property type="entry name" value="Phosphoglycerate_kinase_N"/>
</dbReference>
<gene>
    <name evidence="12" type="primary">pgk</name>
    <name evidence="16" type="ordered locus">CTO_0754</name>
</gene>
<evidence type="ECO:0000256" key="6">
    <source>
        <dbReference type="ARBA" id="ARBA00022490"/>
    </source>
</evidence>
<organism evidence="16 17">
    <name type="scientific">Chlamydia trachomatis serovar A (strain A2497)</name>
    <dbReference type="NCBI Taxonomy" id="580047"/>
    <lineage>
        <taxon>Bacteria</taxon>
        <taxon>Pseudomonadati</taxon>
        <taxon>Chlamydiota</taxon>
        <taxon>Chlamydiia</taxon>
        <taxon>Chlamydiales</taxon>
        <taxon>Chlamydiaceae</taxon>
        <taxon>Chlamydia/Chlamydophila group</taxon>
        <taxon>Chlamydia</taxon>
    </lineage>
</organism>
<evidence type="ECO:0000256" key="10">
    <source>
        <dbReference type="ARBA" id="ARBA00022840"/>
    </source>
</evidence>
<feature type="binding site" evidence="12 14">
    <location>
        <position position="207"/>
    </location>
    <ligand>
        <name>ATP</name>
        <dbReference type="ChEBI" id="CHEBI:30616"/>
    </ligand>
</feature>
<comment type="subunit">
    <text evidence="12">Monomer.</text>
</comment>
<dbReference type="AlphaFoldDB" id="G4NNN5"/>
<feature type="binding site" evidence="12">
    <location>
        <position position="299"/>
    </location>
    <ligand>
        <name>ATP</name>
        <dbReference type="ChEBI" id="CHEBI:30616"/>
    </ligand>
</feature>
<dbReference type="EC" id="2.7.2.3" evidence="4 12"/>
<comment type="pathway">
    <text evidence="2 12">Carbohydrate degradation; glycolysis; pyruvate from D-glyceraldehyde 3-phosphate: step 2/5.</text>
</comment>
<dbReference type="PANTHER" id="PTHR11406:SF23">
    <property type="entry name" value="PHOSPHOGLYCERATE KINASE 1, CHLOROPLASTIC-RELATED"/>
    <property type="match status" value="1"/>
</dbReference>
<dbReference type="Pfam" id="PF00162">
    <property type="entry name" value="PGK"/>
    <property type="match status" value="1"/>
</dbReference>
<dbReference type="KEGG" id="cra:CTO_0754"/>
<keyword evidence="7 12" id="KW-0808">Transferase</keyword>
<evidence type="ECO:0000256" key="15">
    <source>
        <dbReference type="RuleBase" id="RU000532"/>
    </source>
</evidence>
<evidence type="ECO:0000256" key="7">
    <source>
        <dbReference type="ARBA" id="ARBA00022679"/>
    </source>
</evidence>